<dbReference type="GO" id="GO:0004497">
    <property type="term" value="F:monooxygenase activity"/>
    <property type="evidence" value="ECO:0007669"/>
    <property type="project" value="UniProtKB-KW"/>
</dbReference>
<dbReference type="Gene3D" id="3.30.70.100">
    <property type="match status" value="1"/>
</dbReference>
<dbReference type="SUPFAM" id="SSF54909">
    <property type="entry name" value="Dimeric alpha+beta barrel"/>
    <property type="match status" value="1"/>
</dbReference>
<reference evidence="1 2" key="1">
    <citation type="journal article" date="2019" name="Int. J. Syst. Evol. Microbiol.">
        <title>The Global Catalogue of Microorganisms (GCM) 10K type strain sequencing project: providing services to taxonomists for standard genome sequencing and annotation.</title>
        <authorList>
            <consortium name="The Broad Institute Genomics Platform"/>
            <consortium name="The Broad Institute Genome Sequencing Center for Infectious Disease"/>
            <person name="Wu L."/>
            <person name="Ma J."/>
        </authorList>
    </citation>
    <scope>NUCLEOTIDE SEQUENCE [LARGE SCALE GENOMIC DNA]</scope>
    <source>
        <strain evidence="1 2">XZGYJ-43</strain>
    </source>
</reference>
<accession>A0ABD5Z342</accession>
<dbReference type="Proteomes" id="UP001596447">
    <property type="component" value="Unassembled WGS sequence"/>
</dbReference>
<dbReference type="InterPro" id="IPR011008">
    <property type="entry name" value="Dimeric_a/b-barrel"/>
</dbReference>
<dbReference type="RefSeq" id="WP_279529515.1">
    <property type="nucleotide sequence ID" value="NZ_CP122312.1"/>
</dbReference>
<evidence type="ECO:0000313" key="1">
    <source>
        <dbReference type="EMBL" id="MFC7199586.1"/>
    </source>
</evidence>
<sequence>MIARIWHGWTDPSDADAYEQFVTEEVFPGVDEDVEGFAGFELLRREHADEVEFVTVARFESWDAVKAFAGEEYEEAHIPATAETLLSRYDERAEHYEVRALTAGPTDG</sequence>
<dbReference type="AlphaFoldDB" id="A0ABD5Z342"/>
<proteinExistence type="predicted"/>
<keyword evidence="1" id="KW-0503">Monooxygenase</keyword>
<evidence type="ECO:0000313" key="2">
    <source>
        <dbReference type="Proteomes" id="UP001596447"/>
    </source>
</evidence>
<dbReference type="EMBL" id="JBHTAR010000011">
    <property type="protein sequence ID" value="MFC7199586.1"/>
    <property type="molecule type" value="Genomic_DNA"/>
</dbReference>
<organism evidence="1 2">
    <name type="scientific">Halospeciosus flavus</name>
    <dbReference type="NCBI Taxonomy" id="3032283"/>
    <lineage>
        <taxon>Archaea</taxon>
        <taxon>Methanobacteriati</taxon>
        <taxon>Methanobacteriota</taxon>
        <taxon>Stenosarchaea group</taxon>
        <taxon>Halobacteria</taxon>
        <taxon>Halobacteriales</taxon>
        <taxon>Halobacteriaceae</taxon>
        <taxon>Halospeciosus</taxon>
    </lineage>
</organism>
<comment type="caution">
    <text evidence="1">The sequence shown here is derived from an EMBL/GenBank/DDBJ whole genome shotgun (WGS) entry which is preliminary data.</text>
</comment>
<keyword evidence="2" id="KW-1185">Reference proteome</keyword>
<protein>
    <submittedName>
        <fullName evidence="1">Antibiotic biosynthesis monooxygenase</fullName>
    </submittedName>
</protein>
<name>A0ABD5Z342_9EURY</name>
<gene>
    <name evidence="1" type="ORF">ACFQJ9_09210</name>
</gene>
<keyword evidence="1" id="KW-0560">Oxidoreductase</keyword>